<feature type="transmembrane region" description="Helical" evidence="5">
    <location>
        <begin position="316"/>
        <end position="337"/>
    </location>
</feature>
<accession>A0A917K9R7</accession>
<feature type="transmembrane region" description="Helical" evidence="5">
    <location>
        <begin position="105"/>
        <end position="126"/>
    </location>
</feature>
<dbReference type="Proteomes" id="UP000661507">
    <property type="component" value="Unassembled WGS sequence"/>
</dbReference>
<evidence type="ECO:0000313" key="8">
    <source>
        <dbReference type="Proteomes" id="UP000661507"/>
    </source>
</evidence>
<dbReference type="GO" id="GO:0015385">
    <property type="term" value="F:sodium:proton antiporter activity"/>
    <property type="evidence" value="ECO:0007669"/>
    <property type="project" value="TreeGrafter"/>
</dbReference>
<evidence type="ECO:0000256" key="5">
    <source>
        <dbReference type="SAM" id="Phobius"/>
    </source>
</evidence>
<name>A0A917K9R7_9PROT</name>
<dbReference type="InterPro" id="IPR004837">
    <property type="entry name" value="NaCa_Exmemb"/>
</dbReference>
<reference evidence="7" key="1">
    <citation type="journal article" date="2014" name="Int. J. Syst. Evol. Microbiol.">
        <title>Complete genome sequence of Corynebacterium casei LMG S-19264T (=DSM 44701T), isolated from a smear-ripened cheese.</title>
        <authorList>
            <consortium name="US DOE Joint Genome Institute (JGI-PGF)"/>
            <person name="Walter F."/>
            <person name="Albersmeier A."/>
            <person name="Kalinowski J."/>
            <person name="Ruckert C."/>
        </authorList>
    </citation>
    <scope>NUCLEOTIDE SEQUENCE</scope>
    <source>
        <strain evidence="7">CGMCC 1.3617</strain>
    </source>
</reference>
<comment type="caution">
    <text evidence="7">The sequence shown here is derived from an EMBL/GenBank/DDBJ whole genome shotgun (WGS) entry which is preliminary data.</text>
</comment>
<feature type="transmembrane region" description="Helical" evidence="5">
    <location>
        <begin position="70"/>
        <end position="93"/>
    </location>
</feature>
<keyword evidence="3 5" id="KW-1133">Transmembrane helix</keyword>
<dbReference type="PANTHER" id="PTHR37958">
    <property type="entry name" value="SODIUM-POTASSIUM/PROTON ANTIPORTER CHAA"/>
    <property type="match status" value="1"/>
</dbReference>
<feature type="transmembrane region" description="Helical" evidence="5">
    <location>
        <begin position="14"/>
        <end position="32"/>
    </location>
</feature>
<sequence>MLGTVMAGAPTDRIPLHTILLPVLGVLAWVVIGKAGLGLVALLLAIVLLGSVLAAVHHAEIVALRVGEPYGTLILALAVTVIEAGLIISLMLGGDPNPGLMRDSVHAAVMLVLHGLAGACIVIGAWRHRGSEFRVDGANSFLAVLIPMATLVLVLPNHVLSTEGPYLTTAQLIFISGACLALYLAFLFIQTNWHRDYFLPVGDGPSAGHARPAGRIAAGSAVLLIVALTSVVLLAKALAPALEEGVAAVGAPTTVVGVIVAAIVLMPESAAAIRAAAHNRLQSSINLVLGSAVACIGLTVPAVAAVSFMIGQPLALGISAGQTTLLALSFAVAIITYGTGRTNLLCGIVHLVLAATYVFTVFAP</sequence>
<dbReference type="GO" id="GO:0015386">
    <property type="term" value="F:potassium:proton antiporter activity"/>
    <property type="evidence" value="ECO:0007669"/>
    <property type="project" value="TreeGrafter"/>
</dbReference>
<keyword evidence="4 5" id="KW-0472">Membrane</keyword>
<keyword evidence="2 5" id="KW-0812">Transmembrane</keyword>
<reference evidence="7" key="2">
    <citation type="submission" date="2020-09" db="EMBL/GenBank/DDBJ databases">
        <authorList>
            <person name="Sun Q."/>
            <person name="Zhou Y."/>
        </authorList>
    </citation>
    <scope>NUCLEOTIDE SEQUENCE</scope>
    <source>
        <strain evidence="7">CGMCC 1.3617</strain>
    </source>
</reference>
<feature type="transmembrane region" description="Helical" evidence="5">
    <location>
        <begin position="245"/>
        <end position="266"/>
    </location>
</feature>
<dbReference type="RefSeq" id="WP_229681157.1">
    <property type="nucleotide sequence ID" value="NZ_BMKW01000002.1"/>
</dbReference>
<feature type="transmembrane region" description="Helical" evidence="5">
    <location>
        <begin position="166"/>
        <end position="189"/>
    </location>
</feature>
<dbReference type="InterPro" id="IPR052946">
    <property type="entry name" value="Alkaline_pH_Ca-Antiporter"/>
</dbReference>
<evidence type="ECO:0000256" key="3">
    <source>
        <dbReference type="ARBA" id="ARBA00022989"/>
    </source>
</evidence>
<feature type="transmembrane region" description="Helical" evidence="5">
    <location>
        <begin position="216"/>
        <end position="239"/>
    </location>
</feature>
<organism evidence="7 8">
    <name type="scientific">Neoroseomonas lacus</name>
    <dbReference type="NCBI Taxonomy" id="287609"/>
    <lineage>
        <taxon>Bacteria</taxon>
        <taxon>Pseudomonadati</taxon>
        <taxon>Pseudomonadota</taxon>
        <taxon>Alphaproteobacteria</taxon>
        <taxon>Acetobacterales</taxon>
        <taxon>Acetobacteraceae</taxon>
        <taxon>Neoroseomonas</taxon>
    </lineage>
</organism>
<dbReference type="PANTHER" id="PTHR37958:SF1">
    <property type="entry name" value="SODIUM-POTASSIUM_PROTON ANTIPORTER CHAA"/>
    <property type="match status" value="1"/>
</dbReference>
<feature type="transmembrane region" description="Helical" evidence="5">
    <location>
        <begin position="344"/>
        <end position="363"/>
    </location>
</feature>
<feature type="domain" description="Sodium/calcium exchanger membrane region" evidence="6">
    <location>
        <begin position="220"/>
        <end position="362"/>
    </location>
</feature>
<evidence type="ECO:0000259" key="6">
    <source>
        <dbReference type="Pfam" id="PF01699"/>
    </source>
</evidence>
<feature type="domain" description="Sodium/calcium exchanger membrane region" evidence="6">
    <location>
        <begin position="40"/>
        <end position="191"/>
    </location>
</feature>
<dbReference type="GO" id="GO:0005886">
    <property type="term" value="C:plasma membrane"/>
    <property type="evidence" value="ECO:0007669"/>
    <property type="project" value="TreeGrafter"/>
</dbReference>
<feature type="transmembrane region" description="Helical" evidence="5">
    <location>
        <begin position="287"/>
        <end position="310"/>
    </location>
</feature>
<dbReference type="EMBL" id="BMKW01000002">
    <property type="protein sequence ID" value="GGJ06377.1"/>
    <property type="molecule type" value="Genomic_DNA"/>
</dbReference>
<dbReference type="Pfam" id="PF01699">
    <property type="entry name" value="Na_Ca_ex"/>
    <property type="match status" value="2"/>
</dbReference>
<proteinExistence type="predicted"/>
<protein>
    <submittedName>
        <fullName evidence="7">Ionic antiporter</fullName>
    </submittedName>
</protein>
<feature type="transmembrane region" description="Helical" evidence="5">
    <location>
        <begin position="38"/>
        <end position="58"/>
    </location>
</feature>
<feature type="transmembrane region" description="Helical" evidence="5">
    <location>
        <begin position="138"/>
        <end position="160"/>
    </location>
</feature>
<keyword evidence="8" id="KW-1185">Reference proteome</keyword>
<dbReference type="AlphaFoldDB" id="A0A917K9R7"/>
<evidence type="ECO:0000256" key="2">
    <source>
        <dbReference type="ARBA" id="ARBA00022692"/>
    </source>
</evidence>
<comment type="subcellular location">
    <subcellularLocation>
        <location evidence="1">Membrane</location>
        <topology evidence="1">Multi-pass membrane protein</topology>
    </subcellularLocation>
</comment>
<evidence type="ECO:0000313" key="7">
    <source>
        <dbReference type="EMBL" id="GGJ06377.1"/>
    </source>
</evidence>
<evidence type="ECO:0000256" key="4">
    <source>
        <dbReference type="ARBA" id="ARBA00023136"/>
    </source>
</evidence>
<gene>
    <name evidence="7" type="ORF">GCM10011320_11460</name>
</gene>
<evidence type="ECO:0000256" key="1">
    <source>
        <dbReference type="ARBA" id="ARBA00004141"/>
    </source>
</evidence>